<gene>
    <name evidence="1" type="ORF">KI659_18220</name>
</gene>
<keyword evidence="2" id="KW-1185">Reference proteome</keyword>
<protein>
    <submittedName>
        <fullName evidence="1">Uncharacterized protein</fullName>
    </submittedName>
</protein>
<proteinExistence type="predicted"/>
<dbReference type="RefSeq" id="WP_213946822.1">
    <property type="nucleotide sequence ID" value="NZ_JAHCMY010000027.1"/>
</dbReference>
<evidence type="ECO:0000313" key="2">
    <source>
        <dbReference type="Proteomes" id="UP001319104"/>
    </source>
</evidence>
<name>A0AAP2CKR4_9BACT</name>
<dbReference type="AlphaFoldDB" id="A0AAP2CKR4"/>
<dbReference type="EMBL" id="JAHCMY010000027">
    <property type="protein sequence ID" value="MBS9525962.1"/>
    <property type="molecule type" value="Genomic_DNA"/>
</dbReference>
<accession>A0AAP2CKR4</accession>
<evidence type="ECO:0000313" key="1">
    <source>
        <dbReference type="EMBL" id="MBS9525962.1"/>
    </source>
</evidence>
<sequence length="50" mass="5681">MITNSQAKQFSITRKDARSSTLINMIAESPNQRHKVAYSLFTPCKPSIIR</sequence>
<comment type="caution">
    <text evidence="1">The sequence shown here is derived from an EMBL/GenBank/DDBJ whole genome shotgun (WGS) entry which is preliminary data.</text>
</comment>
<reference evidence="1 2" key="1">
    <citation type="submission" date="2021-05" db="EMBL/GenBank/DDBJ databases">
        <authorList>
            <person name="Zhang Z.D."/>
            <person name="Osman G."/>
        </authorList>
    </citation>
    <scope>NUCLEOTIDE SEQUENCE [LARGE SCALE GENOMIC DNA]</scope>
    <source>
        <strain evidence="1 2">KCTC 32217</strain>
    </source>
</reference>
<dbReference type="Proteomes" id="UP001319104">
    <property type="component" value="Unassembled WGS sequence"/>
</dbReference>
<organism evidence="1 2">
    <name type="scientific">Litoribacter ruber</name>
    <dbReference type="NCBI Taxonomy" id="702568"/>
    <lineage>
        <taxon>Bacteria</taxon>
        <taxon>Pseudomonadati</taxon>
        <taxon>Bacteroidota</taxon>
        <taxon>Cytophagia</taxon>
        <taxon>Cytophagales</taxon>
        <taxon>Cyclobacteriaceae</taxon>
        <taxon>Litoribacter</taxon>
    </lineage>
</organism>